<evidence type="ECO:0000313" key="2">
    <source>
        <dbReference type="EMBL" id="GBM11609.1"/>
    </source>
</evidence>
<keyword evidence="1" id="KW-1133">Transmembrane helix</keyword>
<proteinExistence type="predicted"/>
<dbReference type="EMBL" id="BGPR01000301">
    <property type="protein sequence ID" value="GBM11609.1"/>
    <property type="molecule type" value="Genomic_DNA"/>
</dbReference>
<dbReference type="AlphaFoldDB" id="A0A4Y2D5Q1"/>
<sequence length="151" mass="16928">MDMGPSAMDRVTSQHHFYFIPGRNGYRHTKSGRLSSPELRGPERLPMSLFLQPLQLPHQLDGHGTIGDGQGNQPTAPLFYSREEREPAYLVGPLIISRVEGPSPLTRGIYTITTSTKKARIIRLILIHVLVVSPLENGFYIITSERKLRPA</sequence>
<evidence type="ECO:0000313" key="3">
    <source>
        <dbReference type="Proteomes" id="UP000499080"/>
    </source>
</evidence>
<dbReference type="Proteomes" id="UP000499080">
    <property type="component" value="Unassembled WGS sequence"/>
</dbReference>
<evidence type="ECO:0000256" key="1">
    <source>
        <dbReference type="SAM" id="Phobius"/>
    </source>
</evidence>
<protein>
    <submittedName>
        <fullName evidence="2">Uncharacterized protein</fullName>
    </submittedName>
</protein>
<organism evidence="2 3">
    <name type="scientific">Araneus ventricosus</name>
    <name type="common">Orbweaver spider</name>
    <name type="synonym">Epeira ventricosa</name>
    <dbReference type="NCBI Taxonomy" id="182803"/>
    <lineage>
        <taxon>Eukaryota</taxon>
        <taxon>Metazoa</taxon>
        <taxon>Ecdysozoa</taxon>
        <taxon>Arthropoda</taxon>
        <taxon>Chelicerata</taxon>
        <taxon>Arachnida</taxon>
        <taxon>Araneae</taxon>
        <taxon>Araneomorphae</taxon>
        <taxon>Entelegynae</taxon>
        <taxon>Araneoidea</taxon>
        <taxon>Araneidae</taxon>
        <taxon>Araneus</taxon>
    </lineage>
</organism>
<name>A0A4Y2D5Q1_ARAVE</name>
<keyword evidence="3" id="KW-1185">Reference proteome</keyword>
<feature type="transmembrane region" description="Helical" evidence="1">
    <location>
        <begin position="121"/>
        <end position="142"/>
    </location>
</feature>
<keyword evidence="1" id="KW-0812">Transmembrane</keyword>
<reference evidence="2 3" key="1">
    <citation type="journal article" date="2019" name="Sci. Rep.">
        <title>Orb-weaving spider Araneus ventricosus genome elucidates the spidroin gene catalogue.</title>
        <authorList>
            <person name="Kono N."/>
            <person name="Nakamura H."/>
            <person name="Ohtoshi R."/>
            <person name="Moran D.A.P."/>
            <person name="Shinohara A."/>
            <person name="Yoshida Y."/>
            <person name="Fujiwara M."/>
            <person name="Mori M."/>
            <person name="Tomita M."/>
            <person name="Arakawa K."/>
        </authorList>
    </citation>
    <scope>NUCLEOTIDE SEQUENCE [LARGE SCALE GENOMIC DNA]</scope>
</reference>
<gene>
    <name evidence="2" type="ORF">AVEN_180155_1</name>
</gene>
<keyword evidence="1" id="KW-0472">Membrane</keyword>
<accession>A0A4Y2D5Q1</accession>
<comment type="caution">
    <text evidence="2">The sequence shown here is derived from an EMBL/GenBank/DDBJ whole genome shotgun (WGS) entry which is preliminary data.</text>
</comment>